<evidence type="ECO:0000256" key="1">
    <source>
        <dbReference type="ARBA" id="ARBA00004167"/>
    </source>
</evidence>
<dbReference type="GO" id="GO:0044877">
    <property type="term" value="F:protein-containing complex binding"/>
    <property type="evidence" value="ECO:0007669"/>
    <property type="project" value="InterPro"/>
</dbReference>
<protein>
    <submittedName>
        <fullName evidence="10">Tetratricopeptide repeat protein</fullName>
    </submittedName>
</protein>
<keyword evidence="4 8" id="KW-0812">Transmembrane</keyword>
<dbReference type="InterPro" id="IPR018704">
    <property type="entry name" value="SecYEG/CpoB_TPR"/>
</dbReference>
<evidence type="ECO:0000256" key="2">
    <source>
        <dbReference type="ARBA" id="ARBA00004236"/>
    </source>
</evidence>
<evidence type="ECO:0000256" key="3">
    <source>
        <dbReference type="ARBA" id="ARBA00022475"/>
    </source>
</evidence>
<dbReference type="Pfam" id="PF09976">
    <property type="entry name" value="TPR_21"/>
    <property type="match status" value="1"/>
</dbReference>
<evidence type="ECO:0000256" key="4">
    <source>
        <dbReference type="ARBA" id="ARBA00022692"/>
    </source>
</evidence>
<name>A0A4R5W573_9BURK</name>
<evidence type="ECO:0000259" key="9">
    <source>
        <dbReference type="Pfam" id="PF09976"/>
    </source>
</evidence>
<keyword evidence="11" id="KW-1185">Reference proteome</keyword>
<keyword evidence="5 8" id="KW-1133">Transmembrane helix</keyword>
<keyword evidence="3" id="KW-1003">Cell membrane</keyword>
<proteinExistence type="predicted"/>
<accession>A0A4R5W573</accession>
<dbReference type="EMBL" id="SMYL01000001">
    <property type="protein sequence ID" value="TDK68252.1"/>
    <property type="molecule type" value="Genomic_DNA"/>
</dbReference>
<organism evidence="10 11">
    <name type="scientific">Sapientia aquatica</name>
    <dbReference type="NCBI Taxonomy" id="1549640"/>
    <lineage>
        <taxon>Bacteria</taxon>
        <taxon>Pseudomonadati</taxon>
        <taxon>Pseudomonadota</taxon>
        <taxon>Betaproteobacteria</taxon>
        <taxon>Burkholderiales</taxon>
        <taxon>Oxalobacteraceae</taxon>
        <taxon>Sapientia</taxon>
    </lineage>
</organism>
<dbReference type="InterPro" id="IPR026039">
    <property type="entry name" value="YfgM"/>
</dbReference>
<dbReference type="AlphaFoldDB" id="A0A4R5W573"/>
<dbReference type="RefSeq" id="WP_133324737.1">
    <property type="nucleotide sequence ID" value="NZ_SMYL01000001.1"/>
</dbReference>
<dbReference type="OrthoDB" id="8521102at2"/>
<evidence type="ECO:0000256" key="7">
    <source>
        <dbReference type="ARBA" id="ARBA00023186"/>
    </source>
</evidence>
<dbReference type="PIRSF" id="PIRSF006170">
    <property type="entry name" value="YfgM"/>
    <property type="match status" value="1"/>
</dbReference>
<feature type="transmembrane region" description="Helical" evidence="8">
    <location>
        <begin position="20"/>
        <end position="39"/>
    </location>
</feature>
<keyword evidence="6 8" id="KW-0472">Membrane</keyword>
<evidence type="ECO:0000256" key="8">
    <source>
        <dbReference type="SAM" id="Phobius"/>
    </source>
</evidence>
<comment type="caution">
    <text evidence="10">The sequence shown here is derived from an EMBL/GenBank/DDBJ whole genome shotgun (WGS) entry which is preliminary data.</text>
</comment>
<evidence type="ECO:0000313" key="11">
    <source>
        <dbReference type="Proteomes" id="UP000294829"/>
    </source>
</evidence>
<evidence type="ECO:0000256" key="5">
    <source>
        <dbReference type="ARBA" id="ARBA00022989"/>
    </source>
</evidence>
<sequence>MAYDHGEQEQLDALKAWWKQYGNLVTWLLIAVLSAFSAWKAWGIYQSKQAAQASLLFESVQNAIQEKDQAKVLRAVTDIQEKYSGTDYASMASLLAAKTDFDANDLKAAKVQLMWVGEHGKSDEFKALAKIRLAGILLDEKSYDDALKLVSGDFSPQLVSAAADRKGDILVAQNKIDDARAAFQLAIDKSTDKSPIRQLIQLKLDAIGGAPTPAPAANK</sequence>
<dbReference type="Proteomes" id="UP000294829">
    <property type="component" value="Unassembled WGS sequence"/>
</dbReference>
<dbReference type="PANTHER" id="PTHR38035:SF1">
    <property type="entry name" value="ANCILLARY SECYEG TRANSLOCON SUBUNIT"/>
    <property type="match status" value="1"/>
</dbReference>
<gene>
    <name evidence="10" type="ORF">E2I14_01510</name>
</gene>
<evidence type="ECO:0000313" key="10">
    <source>
        <dbReference type="EMBL" id="TDK68252.1"/>
    </source>
</evidence>
<comment type="subcellular location">
    <subcellularLocation>
        <location evidence="2">Cell membrane</location>
    </subcellularLocation>
    <subcellularLocation>
        <location evidence="1">Membrane</location>
        <topology evidence="1">Single-pass membrane protein</topology>
    </subcellularLocation>
</comment>
<dbReference type="GO" id="GO:0005886">
    <property type="term" value="C:plasma membrane"/>
    <property type="evidence" value="ECO:0007669"/>
    <property type="project" value="UniProtKB-SubCell"/>
</dbReference>
<dbReference type="PANTHER" id="PTHR38035">
    <property type="entry name" value="UPF0070 PROTEIN YFGM"/>
    <property type="match status" value="1"/>
</dbReference>
<evidence type="ECO:0000256" key="6">
    <source>
        <dbReference type="ARBA" id="ARBA00023136"/>
    </source>
</evidence>
<feature type="domain" description="Ancillary SecYEG translocon subunit/Cell division coordinator CpoB TPR" evidence="9">
    <location>
        <begin position="15"/>
        <end position="208"/>
    </location>
</feature>
<reference evidence="10 11" key="1">
    <citation type="submission" date="2019-03" db="EMBL/GenBank/DDBJ databases">
        <title>Sapientia aquatica gen. nov., sp. nov., isolated from a crater lake.</title>
        <authorList>
            <person name="Felfoldi T."/>
            <person name="Szabo A."/>
            <person name="Toth E."/>
            <person name="Schumann P."/>
            <person name="Keki Z."/>
            <person name="Marialigeti K."/>
            <person name="Mathe I."/>
        </authorList>
    </citation>
    <scope>NUCLEOTIDE SEQUENCE [LARGE SCALE GENOMIC DNA]</scope>
    <source>
        <strain evidence="10 11">SA-152</strain>
    </source>
</reference>
<keyword evidence="7" id="KW-0143">Chaperone</keyword>